<keyword evidence="2" id="KW-1185">Reference proteome</keyword>
<protein>
    <submittedName>
        <fullName evidence="1">Uncharacterized protein</fullName>
    </submittedName>
</protein>
<dbReference type="Proteomes" id="UP000295215">
    <property type="component" value="Unassembled WGS sequence"/>
</dbReference>
<gene>
    <name evidence="1" type="ORF">C8P70_1245</name>
</gene>
<organism evidence="1 2">
    <name type="scientific">Myroides indicus</name>
    <dbReference type="NCBI Taxonomy" id="1323422"/>
    <lineage>
        <taxon>Bacteria</taxon>
        <taxon>Pseudomonadati</taxon>
        <taxon>Bacteroidota</taxon>
        <taxon>Flavobacteriia</taxon>
        <taxon>Flavobacteriales</taxon>
        <taxon>Flavobacteriaceae</taxon>
        <taxon>Myroides</taxon>
    </lineage>
</organism>
<accession>A0A4R7EUJ0</accession>
<reference evidence="1 2" key="1">
    <citation type="submission" date="2019-03" db="EMBL/GenBank/DDBJ databases">
        <title>Genomic Encyclopedia of Archaeal and Bacterial Type Strains, Phase II (KMG-II): from individual species to whole genera.</title>
        <authorList>
            <person name="Goeker M."/>
        </authorList>
    </citation>
    <scope>NUCLEOTIDE SEQUENCE [LARGE SCALE GENOMIC DNA]</scope>
    <source>
        <strain evidence="1 2">DSM 28213</strain>
    </source>
</reference>
<evidence type="ECO:0000313" key="1">
    <source>
        <dbReference type="EMBL" id="TDS54609.1"/>
    </source>
</evidence>
<dbReference type="EMBL" id="SOAG01000024">
    <property type="protein sequence ID" value="TDS54609.1"/>
    <property type="molecule type" value="Genomic_DNA"/>
</dbReference>
<evidence type="ECO:0000313" key="2">
    <source>
        <dbReference type="Proteomes" id="UP000295215"/>
    </source>
</evidence>
<proteinExistence type="predicted"/>
<dbReference type="RefSeq" id="WP_133713243.1">
    <property type="nucleotide sequence ID" value="NZ_SOAG01000024.1"/>
</dbReference>
<comment type="caution">
    <text evidence="1">The sequence shown here is derived from an EMBL/GenBank/DDBJ whole genome shotgun (WGS) entry which is preliminary data.</text>
</comment>
<dbReference type="AlphaFoldDB" id="A0A4R7EUJ0"/>
<sequence length="102" mass="11305">MNTYGEVITLEEAIEFTHTFQENNPDSIKAYTVSKDKLMLILEQEDCKGIRIYNGTDGNSSKNNLVLVGVDSTGEDMTEGVILEDLSICPPHCPKKSVLIKI</sequence>
<dbReference type="OrthoDB" id="661524at2"/>
<name>A0A4R7EUJ0_9FLAO</name>